<feature type="region of interest" description="Disordered" evidence="1">
    <location>
        <begin position="1"/>
        <end position="32"/>
    </location>
</feature>
<dbReference type="EMBL" id="ABLOJW010000020">
    <property type="protein sequence ID" value="EKT4093801.1"/>
    <property type="molecule type" value="Genomic_DNA"/>
</dbReference>
<keyword evidence="2" id="KW-0472">Membrane</keyword>
<gene>
    <name evidence="3" type="ORF">QEG23_003342</name>
</gene>
<evidence type="ECO:0000256" key="1">
    <source>
        <dbReference type="SAM" id="MobiDB-lite"/>
    </source>
</evidence>
<keyword evidence="2" id="KW-1133">Transmembrane helix</keyword>
<evidence type="ECO:0008006" key="5">
    <source>
        <dbReference type="Google" id="ProtNLM"/>
    </source>
</evidence>
<organism evidence="3 4">
    <name type="scientific">Stenotrophomonas maltophilia</name>
    <name type="common">Pseudomonas maltophilia</name>
    <name type="synonym">Xanthomonas maltophilia</name>
    <dbReference type="NCBI Taxonomy" id="40324"/>
    <lineage>
        <taxon>Bacteria</taxon>
        <taxon>Pseudomonadati</taxon>
        <taxon>Pseudomonadota</taxon>
        <taxon>Gammaproteobacteria</taxon>
        <taxon>Lysobacterales</taxon>
        <taxon>Lysobacteraceae</taxon>
        <taxon>Stenotrophomonas</taxon>
        <taxon>Stenotrophomonas maltophilia group</taxon>
    </lineage>
</organism>
<protein>
    <recommendedName>
        <fullName evidence="5">Transmembrane protein</fullName>
    </recommendedName>
</protein>
<feature type="compositionally biased region" description="Basic and acidic residues" evidence="1">
    <location>
        <begin position="16"/>
        <end position="26"/>
    </location>
</feature>
<reference evidence="3" key="1">
    <citation type="submission" date="2022-07" db="EMBL/GenBank/DDBJ databases">
        <authorList>
            <consortium name="DAFM: The Division of Animal and Food Microbiology"/>
        </authorList>
    </citation>
    <scope>NUCLEOTIDE SEQUENCE</scope>
    <source>
        <strain evidence="3">19MO01SH01-2</strain>
    </source>
</reference>
<evidence type="ECO:0000256" key="2">
    <source>
        <dbReference type="SAM" id="Phobius"/>
    </source>
</evidence>
<accession>A0AAI9C459</accession>
<evidence type="ECO:0000313" key="4">
    <source>
        <dbReference type="Proteomes" id="UP001218208"/>
    </source>
</evidence>
<proteinExistence type="predicted"/>
<feature type="transmembrane region" description="Helical" evidence="2">
    <location>
        <begin position="60"/>
        <end position="82"/>
    </location>
</feature>
<dbReference type="AlphaFoldDB" id="A0AAI9C459"/>
<keyword evidence="2" id="KW-0812">Transmembrane</keyword>
<evidence type="ECO:0000313" key="3">
    <source>
        <dbReference type="EMBL" id="EKT4093801.1"/>
    </source>
</evidence>
<name>A0AAI9C459_STEMA</name>
<feature type="non-terminal residue" evidence="3">
    <location>
        <position position="83"/>
    </location>
</feature>
<sequence length="83" mass="9454">MFTGWMREFPLGRGLSPHEDASRFDAHSPQSVTPAERACLVRFNSTYIDLIDRRFRLRGMVSTTVVLLGTLGLFLLGFFLLFT</sequence>
<comment type="caution">
    <text evidence="3">The sequence shown here is derived from an EMBL/GenBank/DDBJ whole genome shotgun (WGS) entry which is preliminary data.</text>
</comment>
<dbReference type="Proteomes" id="UP001218208">
    <property type="component" value="Unassembled WGS sequence"/>
</dbReference>